<dbReference type="InterPro" id="IPR050586">
    <property type="entry name" value="CPA3_Na-H_Antiporter_D"/>
</dbReference>
<comment type="similarity">
    <text evidence="2">Belongs to the CPA3 antiporters (TC 2.A.63) subunit D family.</text>
</comment>
<evidence type="ECO:0000256" key="3">
    <source>
        <dbReference type="ARBA" id="ARBA00022475"/>
    </source>
</evidence>
<comment type="function">
    <text evidence="7">NDH-1 shuttles electrons from NAD(P)H, via FMN and iron-sulfur (Fe-S) centers, to quinones in the respiratory chain. The immediate electron acceptor for the enzyme in this species is believed to be plastoquinone. Couples the redox reaction to proton translocation (for every two electrons transferred, four hydrogen ions are translocated across the cytoplasmic membrane), and thus conserves the redox energy in a proton gradient.</text>
</comment>
<dbReference type="RefSeq" id="WP_155083786.1">
    <property type="nucleotide sequence ID" value="NZ_WMIA01000009.1"/>
</dbReference>
<dbReference type="Proteomes" id="UP000437131">
    <property type="component" value="Unassembled WGS sequence"/>
</dbReference>
<evidence type="ECO:0000313" key="12">
    <source>
        <dbReference type="Proteomes" id="UP000437131"/>
    </source>
</evidence>
<gene>
    <name evidence="11" type="ORF">GGC33_08680</name>
</gene>
<feature type="transmembrane region" description="Helical" evidence="9">
    <location>
        <begin position="221"/>
        <end position="241"/>
    </location>
</feature>
<feature type="transmembrane region" description="Helical" evidence="9">
    <location>
        <begin position="29"/>
        <end position="48"/>
    </location>
</feature>
<feature type="transmembrane region" description="Helical" evidence="9">
    <location>
        <begin position="362"/>
        <end position="385"/>
    </location>
</feature>
<organism evidence="11 12">
    <name type="scientific">Cyanobacterium aponinum 0216</name>
    <dbReference type="NCBI Taxonomy" id="2676140"/>
    <lineage>
        <taxon>Bacteria</taxon>
        <taxon>Bacillati</taxon>
        <taxon>Cyanobacteriota</taxon>
        <taxon>Cyanophyceae</taxon>
        <taxon>Oscillatoriophycideae</taxon>
        <taxon>Chroococcales</taxon>
        <taxon>Geminocystaceae</taxon>
        <taxon>Cyanobacterium</taxon>
    </lineage>
</organism>
<feature type="transmembrane region" description="Helical" evidence="9">
    <location>
        <begin position="6"/>
        <end position="22"/>
    </location>
</feature>
<evidence type="ECO:0000259" key="10">
    <source>
        <dbReference type="Pfam" id="PF00361"/>
    </source>
</evidence>
<proteinExistence type="inferred from homology"/>
<evidence type="ECO:0000313" key="11">
    <source>
        <dbReference type="EMBL" id="MTF39002.1"/>
    </source>
</evidence>
<comment type="subcellular location">
    <subcellularLocation>
        <location evidence="1">Cell membrane</location>
        <topology evidence="1">Multi-pass membrane protein</topology>
    </subcellularLocation>
    <subcellularLocation>
        <location evidence="8">Membrane</location>
        <topology evidence="8">Multi-pass membrane protein</topology>
    </subcellularLocation>
</comment>
<evidence type="ECO:0000256" key="9">
    <source>
        <dbReference type="SAM" id="Phobius"/>
    </source>
</evidence>
<evidence type="ECO:0000256" key="8">
    <source>
        <dbReference type="RuleBase" id="RU000320"/>
    </source>
</evidence>
<dbReference type="InterPro" id="IPR001750">
    <property type="entry name" value="ND/Mrp_TM"/>
</dbReference>
<sequence length="478" mass="53038">MDTITLIWLALPFLAGFIIYLLPKCSRILSLAVLSISVLYPFWLLTSGQDLTLQLLDNFGVSLFIDKLSGYFILTNSLVTIAVLFYCWYEERKAFFYTQLMILYGSVNACFIGYDFISFYVAIEVISIAAFLLIVYPRTDKSIWIGLRYLFVSNTAMLFYLIGAILIYKANNSFSFNGLSNSPPEAIALILLGLLVKGGVFVSGLWLPLTHASAETPVSALLSGVVVKAGVYPLIRLALIVDEMDHIVRIVAIATALLGVIYAIFESDVKRMLAFHTVSQLGFVLASPPVAGIYALFHGLVKSSLFLMAGSLPTRNIKELKHTNINTYLWIALVIASLSISGVPLLAGYCAKVLTVKNLYPWQVMLMNIAAVGTAISFAKFIFLPHDTSAKILKQNWGFWFGVIFLLAGLIFANGFYLSTYTLSNIIKALITVFIGWLVYFVLIKKAVIKLPRILEDFDHLIGIMSLTLVGLFWMVLP</sequence>
<evidence type="ECO:0000256" key="1">
    <source>
        <dbReference type="ARBA" id="ARBA00004651"/>
    </source>
</evidence>
<keyword evidence="5 9" id="KW-1133">Transmembrane helix</keyword>
<evidence type="ECO:0000256" key="7">
    <source>
        <dbReference type="ARBA" id="ARBA00025624"/>
    </source>
</evidence>
<feature type="transmembrane region" description="Helical" evidence="9">
    <location>
        <begin position="188"/>
        <end position="209"/>
    </location>
</feature>
<feature type="transmembrane region" description="Helical" evidence="9">
    <location>
        <begin position="149"/>
        <end position="168"/>
    </location>
</feature>
<protein>
    <submittedName>
        <fullName evidence="11">Cation:proton antiporter</fullName>
    </submittedName>
</protein>
<evidence type="ECO:0000256" key="5">
    <source>
        <dbReference type="ARBA" id="ARBA00022989"/>
    </source>
</evidence>
<keyword evidence="4 8" id="KW-0812">Transmembrane</keyword>
<feature type="transmembrane region" description="Helical" evidence="9">
    <location>
        <begin position="460"/>
        <end position="477"/>
    </location>
</feature>
<feature type="transmembrane region" description="Helical" evidence="9">
    <location>
        <begin position="120"/>
        <end position="137"/>
    </location>
</feature>
<evidence type="ECO:0000256" key="2">
    <source>
        <dbReference type="ARBA" id="ARBA00005346"/>
    </source>
</evidence>
<feature type="transmembrane region" description="Helical" evidence="9">
    <location>
        <begin position="429"/>
        <end position="448"/>
    </location>
</feature>
<dbReference type="NCBIfam" id="NF005564">
    <property type="entry name" value="PRK07234.1-4"/>
    <property type="match status" value="1"/>
</dbReference>
<comment type="caution">
    <text evidence="11">The sequence shown here is derived from an EMBL/GenBank/DDBJ whole genome shotgun (WGS) entry which is preliminary data.</text>
</comment>
<reference evidence="11 12" key="1">
    <citation type="submission" date="2019-11" db="EMBL/GenBank/DDBJ databases">
        <title>Isolation of a new High Light Tolerant Cyanobacteria.</title>
        <authorList>
            <person name="Dobson Z."/>
            <person name="Vaughn N."/>
            <person name="Vaughn M."/>
            <person name="Fromme P."/>
            <person name="Mazor Y."/>
        </authorList>
    </citation>
    <scope>NUCLEOTIDE SEQUENCE [LARGE SCALE GENOMIC DNA]</scope>
    <source>
        <strain evidence="11 12">0216</strain>
    </source>
</reference>
<feature type="transmembrane region" description="Helical" evidence="9">
    <location>
        <begin position="247"/>
        <end position="265"/>
    </location>
</feature>
<evidence type="ECO:0000256" key="4">
    <source>
        <dbReference type="ARBA" id="ARBA00022692"/>
    </source>
</evidence>
<dbReference type="PANTHER" id="PTHR42703">
    <property type="entry name" value="NADH DEHYDROGENASE"/>
    <property type="match status" value="1"/>
</dbReference>
<dbReference type="AlphaFoldDB" id="A0A844GVB9"/>
<dbReference type="EMBL" id="WMIA01000009">
    <property type="protein sequence ID" value="MTF39002.1"/>
    <property type="molecule type" value="Genomic_DNA"/>
</dbReference>
<feature type="transmembrane region" description="Helical" evidence="9">
    <location>
        <begin position="68"/>
        <end position="88"/>
    </location>
</feature>
<feature type="transmembrane region" description="Helical" evidence="9">
    <location>
        <begin position="397"/>
        <end position="417"/>
    </location>
</feature>
<keyword evidence="6 9" id="KW-0472">Membrane</keyword>
<feature type="domain" description="NADH:quinone oxidoreductase/Mrp antiporter transmembrane" evidence="10">
    <location>
        <begin position="114"/>
        <end position="376"/>
    </location>
</feature>
<feature type="transmembrane region" description="Helical" evidence="9">
    <location>
        <begin position="328"/>
        <end position="350"/>
    </location>
</feature>
<evidence type="ECO:0000256" key="6">
    <source>
        <dbReference type="ARBA" id="ARBA00023136"/>
    </source>
</evidence>
<dbReference type="PANTHER" id="PTHR42703:SF1">
    <property type="entry name" value="NA(+)_H(+) ANTIPORTER SUBUNIT D1"/>
    <property type="match status" value="1"/>
</dbReference>
<keyword evidence="3" id="KW-1003">Cell membrane</keyword>
<dbReference type="GO" id="GO:0005886">
    <property type="term" value="C:plasma membrane"/>
    <property type="evidence" value="ECO:0007669"/>
    <property type="project" value="UniProtKB-SubCell"/>
</dbReference>
<dbReference type="Pfam" id="PF00361">
    <property type="entry name" value="Proton_antipo_M"/>
    <property type="match status" value="1"/>
</dbReference>
<accession>A0A844GVB9</accession>
<name>A0A844GVB9_9CHRO</name>